<keyword evidence="4" id="KW-0004">4Fe-4S</keyword>
<evidence type="ECO:0000256" key="8">
    <source>
        <dbReference type="ARBA" id="ARBA00023004"/>
    </source>
</evidence>
<dbReference type="Pfam" id="PF04879">
    <property type="entry name" value="Molybdop_Fe4S4"/>
    <property type="match status" value="1"/>
</dbReference>
<dbReference type="SUPFAM" id="SSF50692">
    <property type="entry name" value="ADC-like"/>
    <property type="match status" value="1"/>
</dbReference>
<evidence type="ECO:0000313" key="12">
    <source>
        <dbReference type="EMBL" id="CBF84416.1"/>
    </source>
</evidence>
<dbReference type="GO" id="GO:0046872">
    <property type="term" value="F:metal ion binding"/>
    <property type="evidence" value="ECO:0007669"/>
    <property type="project" value="UniProtKB-KW"/>
</dbReference>
<evidence type="ECO:0000256" key="1">
    <source>
        <dbReference type="ARBA" id="ARBA00001942"/>
    </source>
</evidence>
<dbReference type="CDD" id="cd02754">
    <property type="entry name" value="MopB_Nitrate-R-NapA-like"/>
    <property type="match status" value="1"/>
</dbReference>
<dbReference type="HOGENOM" id="CLU_000422_13_4_1"/>
<protein>
    <submittedName>
        <fullName evidence="12">Periplasmic nitrate reductase, putative (AFU_orthologue AFUA_3G15190)</fullName>
    </submittedName>
</protein>
<dbReference type="VEuPathDB" id="FungiDB:AN9037"/>
<dbReference type="Gene3D" id="3.40.50.740">
    <property type="match status" value="1"/>
</dbReference>
<dbReference type="STRING" id="227321.Q5ARP3"/>
<evidence type="ECO:0000313" key="13">
    <source>
        <dbReference type="Proteomes" id="UP000000560"/>
    </source>
</evidence>
<dbReference type="InterPro" id="IPR006656">
    <property type="entry name" value="Mopterin_OxRdtase"/>
</dbReference>
<comment type="similarity">
    <text evidence="3">Belongs to the prokaryotic molybdopterin-containing oxidoreductase family. NasA/NapA/NarB subfamily.</text>
</comment>
<dbReference type="GeneID" id="2868193"/>
<proteinExistence type="inferred from homology"/>
<evidence type="ECO:0000259" key="11">
    <source>
        <dbReference type="PROSITE" id="PS51669"/>
    </source>
</evidence>
<dbReference type="InterPro" id="IPR050123">
    <property type="entry name" value="Prok_molybdopt-oxidoreductase"/>
</dbReference>
<dbReference type="InterPro" id="IPR006657">
    <property type="entry name" value="MoPterin_dinucl-bd_dom"/>
</dbReference>
<keyword evidence="10" id="KW-0534">Nitrate assimilation</keyword>
<name>Q5ARP3_EMENI</name>
<dbReference type="Gene3D" id="2.40.40.20">
    <property type="match status" value="1"/>
</dbReference>
<keyword evidence="7" id="KW-0560">Oxidoreductase</keyword>
<gene>
    <name evidence="12" type="ORF">ANIA_09037</name>
</gene>
<sequence length="1009" mass="113887">MPEYTESRDSIKNIWGERTPYKHQWPTRCDSHLVDTPDTWVQSACVLCSNGCGLDIGVKEGKVVGVRGRTVDRVNKGRLGPKGLNGWVSINHPDRLTHPLIRRNGKLERASWDEAMSLIVERAKDIQTRLTNHGIAFYTSGQLLLEEYYVLAMVGKAGLNTLHMCATLNLSPSYRSQDAKPMNRDGNTRLCTATAAASMRESFGSDGQPGSYADIDYTDCLFLVGHNMAATQTVLWTRVLDRLEGPNPPKLIVVDPRTSDTAKKATVHVRPRLGTNVALLNGLQHLIIKNGWVNDQYVASHVCGLEELKKVVEKYTPEYVEKITGVPVAQLHETAEALALSGSLLSTALQGVYQSNQATAAACQINNINLLLGHIGKPGSGILQMNGQPTAQNNRETGCDGEFPGFRNHQNPNHIRDIARVWNINYEQVPHWSEPTHIMNMLNYIESGSIEMFWVSGTNPLVSLPHLYRVRQLLTKPDLFVVVQDLFLTETAAIADVVLPAAQWAEKTGCFTNVDRTMHLSRKAVDPPGEAKADLDIFLDFAQRMDFRNRDGGPLIPFTNPEEVFEEWKKMSYGRPLDCSDLTYEKLSGGSGIQWPCTKEYPFGKERLFDDGKFFTDTDYCESYGHDLETGTPLTKGQYEAMNPAGRAILKAAHYRKPWESPDEEFPFYLSTGRNVFHFHTRTKTGRSKRLQNADKDACLVICQADADELGVTNGEMVIVRSRRGQVELPVKTEGISKGHVFIPFHFGYWDSKDQRARAANELTIEQWDPVSKQPMFKSGAVRIEKCVQKENEPPISRERQSEAIQNVEANKANATETRKDGQDSRVRWLEMWLGATHESLEMLRQIYDKLIPQLVHDLEIQAGLGVMRRITADIIAKLEPIVHRYHESRVYGRRVCERLRKALFPMEDDKDNSYETLIVLQSLEMFLTYIDGHLTALSPASQALWDQEFVDAVSFAAQHIQRQKAWVNTHIKVKSPQTLLVPQRPPMEVDADRDEEAAENVLVREFYY</sequence>
<keyword evidence="8" id="KW-0408">Iron</keyword>
<dbReference type="Gene3D" id="3.40.228.10">
    <property type="entry name" value="Dimethylsulfoxide Reductase, domain 2"/>
    <property type="match status" value="1"/>
</dbReference>
<dbReference type="EMBL" id="BN001307">
    <property type="protein sequence ID" value="CBF84416.1"/>
    <property type="molecule type" value="Genomic_DNA"/>
</dbReference>
<dbReference type="InterPro" id="IPR006963">
    <property type="entry name" value="Mopterin_OxRdtase_4Fe-4S_dom"/>
</dbReference>
<dbReference type="PROSITE" id="PS51669">
    <property type="entry name" value="4FE4S_MOW_BIS_MGD"/>
    <property type="match status" value="1"/>
</dbReference>
<accession>Q5ARP3</accession>
<dbReference type="Pfam" id="PF00384">
    <property type="entry name" value="Molybdopterin"/>
    <property type="match status" value="1"/>
</dbReference>
<dbReference type="InterPro" id="IPR041957">
    <property type="entry name" value="CT_Nitrate-R-NapA-like"/>
</dbReference>
<keyword evidence="5" id="KW-0500">Molybdenum</keyword>
<evidence type="ECO:0000256" key="3">
    <source>
        <dbReference type="ARBA" id="ARBA00008747"/>
    </source>
</evidence>
<evidence type="ECO:0000256" key="10">
    <source>
        <dbReference type="ARBA" id="ARBA00023063"/>
    </source>
</evidence>
<dbReference type="Gene3D" id="2.20.25.90">
    <property type="entry name" value="ADC-like domains"/>
    <property type="match status" value="1"/>
</dbReference>
<organism evidence="12 13">
    <name type="scientific">Emericella nidulans (strain FGSC A4 / ATCC 38163 / CBS 112.46 / NRRL 194 / M139)</name>
    <name type="common">Aspergillus nidulans</name>
    <dbReference type="NCBI Taxonomy" id="227321"/>
    <lineage>
        <taxon>Eukaryota</taxon>
        <taxon>Fungi</taxon>
        <taxon>Dikarya</taxon>
        <taxon>Ascomycota</taxon>
        <taxon>Pezizomycotina</taxon>
        <taxon>Eurotiomycetes</taxon>
        <taxon>Eurotiomycetidae</taxon>
        <taxon>Eurotiales</taxon>
        <taxon>Aspergillaceae</taxon>
        <taxon>Aspergillus</taxon>
        <taxon>Aspergillus subgen. Nidulantes</taxon>
    </lineage>
</organism>
<evidence type="ECO:0000256" key="6">
    <source>
        <dbReference type="ARBA" id="ARBA00022723"/>
    </source>
</evidence>
<dbReference type="CDD" id="cd02791">
    <property type="entry name" value="MopB_CT_Nitrate-R-NapA-like"/>
    <property type="match status" value="1"/>
</dbReference>
<dbReference type="GO" id="GO:0016491">
    <property type="term" value="F:oxidoreductase activity"/>
    <property type="evidence" value="ECO:0007669"/>
    <property type="project" value="UniProtKB-KW"/>
</dbReference>
<dbReference type="InParanoid" id="Q5ARP3"/>
<dbReference type="InterPro" id="IPR009010">
    <property type="entry name" value="Asp_de-COase-like_dom_sf"/>
</dbReference>
<dbReference type="SUPFAM" id="SSF53706">
    <property type="entry name" value="Formate dehydrogenase/DMSO reductase, domains 1-3"/>
    <property type="match status" value="1"/>
</dbReference>
<keyword evidence="6" id="KW-0479">Metal-binding</keyword>
<evidence type="ECO:0000256" key="9">
    <source>
        <dbReference type="ARBA" id="ARBA00023014"/>
    </source>
</evidence>
<dbReference type="PANTHER" id="PTHR43105">
    <property type="entry name" value="RESPIRATORY NITRATE REDUCTASE"/>
    <property type="match status" value="1"/>
</dbReference>
<feature type="domain" description="4Fe-4S Mo/W bis-MGD-type" evidence="11">
    <location>
        <begin position="38"/>
        <end position="94"/>
    </location>
</feature>
<evidence type="ECO:0000256" key="7">
    <source>
        <dbReference type="ARBA" id="ARBA00023002"/>
    </source>
</evidence>
<evidence type="ECO:0000256" key="4">
    <source>
        <dbReference type="ARBA" id="ARBA00022485"/>
    </source>
</evidence>
<evidence type="ECO:0000256" key="2">
    <source>
        <dbReference type="ARBA" id="ARBA00001966"/>
    </source>
</evidence>
<dbReference type="Pfam" id="PF01568">
    <property type="entry name" value="Molydop_binding"/>
    <property type="match status" value="1"/>
</dbReference>
<comment type="cofactor">
    <cofactor evidence="2">
        <name>[4Fe-4S] cluster</name>
        <dbReference type="ChEBI" id="CHEBI:49883"/>
    </cofactor>
</comment>
<keyword evidence="13" id="KW-1185">Reference proteome</keyword>
<dbReference type="RefSeq" id="XP_682306.1">
    <property type="nucleotide sequence ID" value="XM_677214.1"/>
</dbReference>
<dbReference type="GO" id="GO:0043546">
    <property type="term" value="F:molybdopterin cofactor binding"/>
    <property type="evidence" value="ECO:0007669"/>
    <property type="project" value="InterPro"/>
</dbReference>
<dbReference type="SMART" id="SM00926">
    <property type="entry name" value="Molybdop_Fe4S4"/>
    <property type="match status" value="1"/>
</dbReference>
<dbReference type="KEGG" id="ani:ANIA_09037"/>
<dbReference type="Proteomes" id="UP000000560">
    <property type="component" value="Chromosome VII"/>
</dbReference>
<dbReference type="GO" id="GO:0051539">
    <property type="term" value="F:4 iron, 4 sulfur cluster binding"/>
    <property type="evidence" value="ECO:0007669"/>
    <property type="project" value="UniProtKB-KW"/>
</dbReference>
<dbReference type="GO" id="GO:0042128">
    <property type="term" value="P:nitrate assimilation"/>
    <property type="evidence" value="ECO:0007669"/>
    <property type="project" value="UniProtKB-KW"/>
</dbReference>
<comment type="cofactor">
    <cofactor evidence="1">
        <name>Mo-bis(molybdopterin guanine dinucleotide)</name>
        <dbReference type="ChEBI" id="CHEBI:60539"/>
    </cofactor>
</comment>
<dbReference type="AlphaFoldDB" id="Q5ARP3"/>
<evidence type="ECO:0000256" key="5">
    <source>
        <dbReference type="ARBA" id="ARBA00022505"/>
    </source>
</evidence>
<dbReference type="PANTHER" id="PTHR43105:SF10">
    <property type="entry name" value="NADH-QUINONE OXIDOREDUCTASE SUBUNIT G"/>
    <property type="match status" value="1"/>
</dbReference>
<reference evidence="13" key="2">
    <citation type="journal article" date="2009" name="Fungal Genet. Biol.">
        <title>The 2008 update of the Aspergillus nidulans genome annotation: a community effort.</title>
        <authorList>
            <person name="Wortman J.R."/>
            <person name="Gilsenan J.M."/>
            <person name="Joardar V."/>
            <person name="Deegan J."/>
            <person name="Clutterbuck J."/>
            <person name="Andersen M.R."/>
            <person name="Archer D."/>
            <person name="Bencina M."/>
            <person name="Braus G."/>
            <person name="Coutinho P."/>
            <person name="von Dohren H."/>
            <person name="Doonan J."/>
            <person name="Driessen A.J."/>
            <person name="Durek P."/>
            <person name="Espeso E."/>
            <person name="Fekete E."/>
            <person name="Flipphi M."/>
            <person name="Estrada C.G."/>
            <person name="Geysens S."/>
            <person name="Goldman G."/>
            <person name="de Groot P.W."/>
            <person name="Hansen K."/>
            <person name="Harris S.D."/>
            <person name="Heinekamp T."/>
            <person name="Helmstaedt K."/>
            <person name="Henrissat B."/>
            <person name="Hofmann G."/>
            <person name="Homan T."/>
            <person name="Horio T."/>
            <person name="Horiuchi H."/>
            <person name="James S."/>
            <person name="Jones M."/>
            <person name="Karaffa L."/>
            <person name="Karanyi Z."/>
            <person name="Kato M."/>
            <person name="Keller N."/>
            <person name="Kelly D.E."/>
            <person name="Kiel J.A."/>
            <person name="Kim J.M."/>
            <person name="van der Klei I.J."/>
            <person name="Klis F.M."/>
            <person name="Kovalchuk A."/>
            <person name="Krasevec N."/>
            <person name="Kubicek C.P."/>
            <person name="Liu B."/>
            <person name="Maccabe A."/>
            <person name="Meyer V."/>
            <person name="Mirabito P."/>
            <person name="Miskei M."/>
            <person name="Mos M."/>
            <person name="Mullins J."/>
            <person name="Nelson D.R."/>
            <person name="Nielsen J."/>
            <person name="Oakley B.R."/>
            <person name="Osmani S.A."/>
            <person name="Pakula T."/>
            <person name="Paszewski A."/>
            <person name="Paulsen I."/>
            <person name="Pilsyk S."/>
            <person name="Pocsi I."/>
            <person name="Punt P.J."/>
            <person name="Ram A.F."/>
            <person name="Ren Q."/>
            <person name="Robellet X."/>
            <person name="Robson G."/>
            <person name="Seiboth B."/>
            <person name="van Solingen P."/>
            <person name="Specht T."/>
            <person name="Sun J."/>
            <person name="Taheri-Talesh N."/>
            <person name="Takeshita N."/>
            <person name="Ussery D."/>
            <person name="vanKuyk P.A."/>
            <person name="Visser H."/>
            <person name="van de Vondervoort P.J."/>
            <person name="de Vries R.P."/>
            <person name="Walton J."/>
            <person name="Xiang X."/>
            <person name="Xiong Y."/>
            <person name="Zeng A.P."/>
            <person name="Brandt B.W."/>
            <person name="Cornell M.J."/>
            <person name="van den Hondel C.A."/>
            <person name="Visser J."/>
            <person name="Oliver S.G."/>
            <person name="Turner G."/>
        </authorList>
    </citation>
    <scope>GENOME REANNOTATION</scope>
    <source>
        <strain evidence="13">FGSC A4 / ATCC 38163 / CBS 112.46 / NRRL 194 / M139</strain>
    </source>
</reference>
<accession>C8VKR2</accession>
<keyword evidence="9" id="KW-0411">Iron-sulfur</keyword>
<dbReference type="OrthoDB" id="10249365at2759"/>
<dbReference type="OMA" id="DGPPCCY"/>
<reference evidence="13" key="1">
    <citation type="journal article" date="2005" name="Nature">
        <title>Sequencing of Aspergillus nidulans and comparative analysis with A. fumigatus and A. oryzae.</title>
        <authorList>
            <person name="Galagan J.E."/>
            <person name="Calvo S.E."/>
            <person name="Cuomo C."/>
            <person name="Ma L.J."/>
            <person name="Wortman J.R."/>
            <person name="Batzoglou S."/>
            <person name="Lee S.I."/>
            <person name="Basturkmen M."/>
            <person name="Spevak C.C."/>
            <person name="Clutterbuck J."/>
            <person name="Kapitonov V."/>
            <person name="Jurka J."/>
            <person name="Scazzocchio C."/>
            <person name="Farman M."/>
            <person name="Butler J."/>
            <person name="Purcell S."/>
            <person name="Harris S."/>
            <person name="Braus G.H."/>
            <person name="Draht O."/>
            <person name="Busch S."/>
            <person name="D'Enfert C."/>
            <person name="Bouchier C."/>
            <person name="Goldman G.H."/>
            <person name="Bell-Pedersen D."/>
            <person name="Griffiths-Jones S."/>
            <person name="Doonan J.H."/>
            <person name="Yu J."/>
            <person name="Vienken K."/>
            <person name="Pain A."/>
            <person name="Freitag M."/>
            <person name="Selker E.U."/>
            <person name="Archer D.B."/>
            <person name="Penalva M.A."/>
            <person name="Oakley B.R."/>
            <person name="Momany M."/>
            <person name="Tanaka T."/>
            <person name="Kumagai T."/>
            <person name="Asai K."/>
            <person name="Machida M."/>
            <person name="Nierman W.C."/>
            <person name="Denning D.W."/>
            <person name="Caddick M."/>
            <person name="Hynes M."/>
            <person name="Paoletti M."/>
            <person name="Fischer R."/>
            <person name="Miller B."/>
            <person name="Dyer P."/>
            <person name="Sachs M.S."/>
            <person name="Osmani S.A."/>
            <person name="Birren B.W."/>
        </authorList>
    </citation>
    <scope>NUCLEOTIDE SEQUENCE [LARGE SCALE GENOMIC DNA]</scope>
    <source>
        <strain evidence="13">FGSC A4 / ATCC 38163 / CBS 112.46 / NRRL 194 / M139</strain>
    </source>
</reference>
<dbReference type="eggNOG" id="ENOG502S5VU">
    <property type="taxonomic scope" value="Eukaryota"/>
</dbReference>